<dbReference type="GO" id="GO:0003677">
    <property type="term" value="F:DNA binding"/>
    <property type="evidence" value="ECO:0007669"/>
    <property type="project" value="UniProtKB-UniRule"/>
</dbReference>
<evidence type="ECO:0000256" key="8">
    <source>
        <dbReference type="ARBA" id="ARBA00032524"/>
    </source>
</evidence>
<keyword evidence="12" id="KW-0175">Coiled coil</keyword>
<proteinExistence type="inferred from homology"/>
<feature type="region of interest" description="Alpha C-terminal domain (alpha-CTD)" evidence="11">
    <location>
        <begin position="247"/>
        <end position="319"/>
    </location>
</feature>
<dbReference type="AlphaFoldDB" id="A0A2S0KLQ9"/>
<dbReference type="InterPro" id="IPR011263">
    <property type="entry name" value="DNA-dir_RNA_pol_RpoA/D/Rpb3"/>
</dbReference>
<keyword evidence="15" id="KW-1185">Reference proteome</keyword>
<evidence type="ECO:0000256" key="7">
    <source>
        <dbReference type="ARBA" id="ARBA00023163"/>
    </source>
</evidence>
<reference evidence="15" key="1">
    <citation type="submission" date="2018-02" db="EMBL/GenBank/DDBJ databases">
        <authorList>
            <person name="Holder M.E."/>
            <person name="Ajami N.J."/>
            <person name="Petrosino J.F."/>
        </authorList>
    </citation>
    <scope>NUCLEOTIDE SEQUENCE [LARGE SCALE GENOMIC DNA]</scope>
    <source>
        <strain evidence="15">CCUG 47711</strain>
    </source>
</reference>
<evidence type="ECO:0000313" key="14">
    <source>
        <dbReference type="EMBL" id="AVM41972.1"/>
    </source>
</evidence>
<evidence type="ECO:0000256" key="6">
    <source>
        <dbReference type="ARBA" id="ARBA00022695"/>
    </source>
</evidence>
<dbReference type="InterPro" id="IPR011262">
    <property type="entry name" value="DNA-dir_RNA_pol_insert"/>
</dbReference>
<evidence type="ECO:0000256" key="5">
    <source>
        <dbReference type="ARBA" id="ARBA00022679"/>
    </source>
</evidence>
<dbReference type="NCBIfam" id="TIGR02027">
    <property type="entry name" value="rpoA"/>
    <property type="match status" value="1"/>
</dbReference>
<dbReference type="GO" id="GO:0006351">
    <property type="term" value="P:DNA-templated transcription"/>
    <property type="evidence" value="ECO:0007669"/>
    <property type="project" value="UniProtKB-UniRule"/>
</dbReference>
<dbReference type="FunFam" id="2.170.120.12:FF:000001">
    <property type="entry name" value="DNA-directed RNA polymerase subunit alpha"/>
    <property type="match status" value="1"/>
</dbReference>
<dbReference type="KEGG" id="fsa:C5Q98_01385"/>
<dbReference type="NCBIfam" id="NF003513">
    <property type="entry name" value="PRK05182.1-2"/>
    <property type="match status" value="1"/>
</dbReference>
<dbReference type="InterPro" id="IPR011260">
    <property type="entry name" value="RNAP_asu_C"/>
</dbReference>
<comment type="function">
    <text evidence="11">DNA-dependent RNA polymerase catalyzes the transcription of DNA into RNA using the four ribonucleoside triphosphates as substrates.</text>
</comment>
<keyword evidence="6 11" id="KW-0548">Nucleotidyltransferase</keyword>
<evidence type="ECO:0000256" key="2">
    <source>
        <dbReference type="ARBA" id="ARBA00012418"/>
    </source>
</evidence>
<feature type="region of interest" description="Alpha N-terminal domain (alpha-NTD)" evidence="11">
    <location>
        <begin position="1"/>
        <end position="230"/>
    </location>
</feature>
<dbReference type="SMART" id="SM00662">
    <property type="entry name" value="RPOLD"/>
    <property type="match status" value="1"/>
</dbReference>
<evidence type="ECO:0000256" key="10">
    <source>
        <dbReference type="ARBA" id="ARBA00048552"/>
    </source>
</evidence>
<evidence type="ECO:0000256" key="11">
    <source>
        <dbReference type="HAMAP-Rule" id="MF_00059"/>
    </source>
</evidence>
<dbReference type="SUPFAM" id="SSF55257">
    <property type="entry name" value="RBP11-like subunits of RNA polymerase"/>
    <property type="match status" value="1"/>
</dbReference>
<dbReference type="GO" id="GO:0046983">
    <property type="term" value="F:protein dimerization activity"/>
    <property type="evidence" value="ECO:0007669"/>
    <property type="project" value="InterPro"/>
</dbReference>
<dbReference type="Gene3D" id="1.10.150.20">
    <property type="entry name" value="5' to 3' exonuclease, C-terminal subdomain"/>
    <property type="match status" value="1"/>
</dbReference>
<comment type="catalytic activity">
    <reaction evidence="10 11">
        <text>RNA(n) + a ribonucleoside 5'-triphosphate = RNA(n+1) + diphosphate</text>
        <dbReference type="Rhea" id="RHEA:21248"/>
        <dbReference type="Rhea" id="RHEA-COMP:14527"/>
        <dbReference type="Rhea" id="RHEA-COMP:17342"/>
        <dbReference type="ChEBI" id="CHEBI:33019"/>
        <dbReference type="ChEBI" id="CHEBI:61557"/>
        <dbReference type="ChEBI" id="CHEBI:140395"/>
        <dbReference type="EC" id="2.7.7.6"/>
    </reaction>
</comment>
<protein>
    <recommendedName>
        <fullName evidence="3 11">DNA-directed RNA polymerase subunit alpha</fullName>
        <shortName evidence="11">RNAP subunit alpha</shortName>
        <ecNumber evidence="2 11">2.7.7.6</ecNumber>
    </recommendedName>
    <alternativeName>
        <fullName evidence="9 11">RNA polymerase subunit alpha</fullName>
    </alternativeName>
    <alternativeName>
        <fullName evidence="8 11">Transcriptase subunit alpha</fullName>
    </alternativeName>
</protein>
<dbReference type="Proteomes" id="UP000237947">
    <property type="component" value="Chromosome"/>
</dbReference>
<dbReference type="Gene3D" id="3.30.1360.10">
    <property type="entry name" value="RNA polymerase, RBP11-like subunit"/>
    <property type="match status" value="1"/>
</dbReference>
<dbReference type="SUPFAM" id="SSF47789">
    <property type="entry name" value="C-terminal domain of RNA polymerase alpha subunit"/>
    <property type="match status" value="1"/>
</dbReference>
<dbReference type="EMBL" id="CP027226">
    <property type="protein sequence ID" value="AVM41972.1"/>
    <property type="molecule type" value="Genomic_DNA"/>
</dbReference>
<dbReference type="SUPFAM" id="SSF56553">
    <property type="entry name" value="Insert subdomain of RNA polymerase alpha subunit"/>
    <property type="match status" value="1"/>
</dbReference>
<accession>A0A2S0KLQ9</accession>
<dbReference type="GO" id="GO:0005737">
    <property type="term" value="C:cytoplasm"/>
    <property type="evidence" value="ECO:0007669"/>
    <property type="project" value="UniProtKB-ARBA"/>
</dbReference>
<keyword evidence="7 11" id="KW-0804">Transcription</keyword>
<evidence type="ECO:0000256" key="12">
    <source>
        <dbReference type="SAM" id="Coils"/>
    </source>
</evidence>
<evidence type="ECO:0000256" key="9">
    <source>
        <dbReference type="ARBA" id="ARBA00033070"/>
    </source>
</evidence>
<dbReference type="GO" id="GO:0003899">
    <property type="term" value="F:DNA-directed RNA polymerase activity"/>
    <property type="evidence" value="ECO:0007669"/>
    <property type="project" value="UniProtKB-UniRule"/>
</dbReference>
<evidence type="ECO:0000256" key="1">
    <source>
        <dbReference type="ARBA" id="ARBA00007123"/>
    </source>
</evidence>
<dbReference type="InterPro" id="IPR036603">
    <property type="entry name" value="RBP11-like"/>
</dbReference>
<dbReference type="Pfam" id="PF01193">
    <property type="entry name" value="RNA_pol_L"/>
    <property type="match status" value="1"/>
</dbReference>
<sequence>MLKNNKPIITIAESNEDESYGKFVVEPLDRGYGITLGNALRRVLLSSLGGAAVTALRVDGVYHEFSPVDGLIEDMTDIILNVKGIRIKMNVSGPKTLYLSVEEGETGVITAGDIVHDDEIEIMNPDHVIATLNGESKVFMEFTVSEGSGYNTADENKWPNQPIGIITIDSIFTPVQKVNYRVENTRVGQVTDFDKLTIEVTTDATITAEDSLNEAASILIDQFSLFLDLEEEVEEEVVVIDEEEEERNELLDTAIEDMDFSVRTYNCLKRASINTIGDLTMRTMDDLLKVRNLGRKSLDEIDSKLAEIGLQLAPDSAEY</sequence>
<gene>
    <name evidence="11" type="primary">rpoA</name>
    <name evidence="14" type="ORF">C5Q98_01385</name>
</gene>
<dbReference type="NCBIfam" id="NF003519">
    <property type="entry name" value="PRK05182.2-5"/>
    <property type="match status" value="1"/>
</dbReference>
<dbReference type="Pfam" id="PF03118">
    <property type="entry name" value="RNA_pol_A_CTD"/>
    <property type="match status" value="1"/>
</dbReference>
<feature type="domain" description="DNA-directed RNA polymerase RpoA/D/Rpb3-type" evidence="13">
    <location>
        <begin position="20"/>
        <end position="229"/>
    </location>
</feature>
<dbReference type="EC" id="2.7.7.6" evidence="2 11"/>
<evidence type="ECO:0000256" key="3">
    <source>
        <dbReference type="ARBA" id="ARBA00015972"/>
    </source>
</evidence>
<dbReference type="Gene3D" id="2.170.120.12">
    <property type="entry name" value="DNA-directed RNA polymerase, insert domain"/>
    <property type="match status" value="1"/>
</dbReference>
<keyword evidence="5 11" id="KW-0808">Transferase</keyword>
<keyword evidence="4 11" id="KW-0240">DNA-directed RNA polymerase</keyword>
<comment type="domain">
    <text evidence="11">The N-terminal domain is essential for RNAP assembly and basal transcription, whereas the C-terminal domain is involved in interaction with transcriptional regulators and with upstream promoter elements.</text>
</comment>
<organism evidence="14 15">
    <name type="scientific">Fastidiosipila sanguinis</name>
    <dbReference type="NCBI Taxonomy" id="236753"/>
    <lineage>
        <taxon>Bacteria</taxon>
        <taxon>Bacillati</taxon>
        <taxon>Bacillota</taxon>
        <taxon>Clostridia</taxon>
        <taxon>Eubacteriales</taxon>
        <taxon>Oscillospiraceae</taxon>
        <taxon>Fastidiosipila</taxon>
    </lineage>
</organism>
<comment type="similarity">
    <text evidence="1 11">Belongs to the RNA polymerase alpha chain family.</text>
</comment>
<dbReference type="RefSeq" id="WP_106011958.1">
    <property type="nucleotide sequence ID" value="NZ_CP027226.1"/>
</dbReference>
<evidence type="ECO:0000259" key="13">
    <source>
        <dbReference type="SMART" id="SM00662"/>
    </source>
</evidence>
<dbReference type="HAMAP" id="MF_00059">
    <property type="entry name" value="RNApol_bact_RpoA"/>
    <property type="match status" value="1"/>
</dbReference>
<comment type="subunit">
    <text evidence="11">Homodimer. The RNAP catalytic core consists of 2 alpha, 1 beta, 1 beta' and 1 omega subunit. When a sigma factor is associated with the core the holoenzyme is formed, which can initiate transcription.</text>
</comment>
<dbReference type="GO" id="GO:0000428">
    <property type="term" value="C:DNA-directed RNA polymerase complex"/>
    <property type="evidence" value="ECO:0007669"/>
    <property type="project" value="UniProtKB-KW"/>
</dbReference>
<dbReference type="NCBIfam" id="NF003515">
    <property type="entry name" value="PRK05182.2-1"/>
    <property type="match status" value="1"/>
</dbReference>
<dbReference type="InterPro" id="IPR011773">
    <property type="entry name" value="DNA-dir_RpoA"/>
</dbReference>
<feature type="coiled-coil region" evidence="12">
    <location>
        <begin position="226"/>
        <end position="253"/>
    </location>
</feature>
<dbReference type="CDD" id="cd06928">
    <property type="entry name" value="RNAP_alpha_NTD"/>
    <property type="match status" value="1"/>
</dbReference>
<dbReference type="InterPro" id="IPR036643">
    <property type="entry name" value="RNApol_insert_sf"/>
</dbReference>
<evidence type="ECO:0000313" key="15">
    <source>
        <dbReference type="Proteomes" id="UP000237947"/>
    </source>
</evidence>
<name>A0A2S0KLQ9_9FIRM</name>
<dbReference type="OrthoDB" id="9805706at2"/>
<dbReference type="Pfam" id="PF01000">
    <property type="entry name" value="RNA_pol_A_bac"/>
    <property type="match status" value="1"/>
</dbReference>
<evidence type="ECO:0000256" key="4">
    <source>
        <dbReference type="ARBA" id="ARBA00022478"/>
    </source>
</evidence>